<keyword evidence="3" id="KW-1185">Reference proteome</keyword>
<evidence type="ECO:0000313" key="2">
    <source>
        <dbReference type="EMBL" id="SNZ16151.1"/>
    </source>
</evidence>
<dbReference type="Proteomes" id="UP000218627">
    <property type="component" value="Unassembled WGS sequence"/>
</dbReference>
<dbReference type="NCBIfam" id="TIGR01908">
    <property type="entry name" value="cas_CXXC_CXXC"/>
    <property type="match status" value="1"/>
</dbReference>
<organism evidence="2 3">
    <name type="scientific">Hydrogenobacter hydrogenophilus</name>
    <dbReference type="NCBI Taxonomy" id="35835"/>
    <lineage>
        <taxon>Bacteria</taxon>
        <taxon>Pseudomonadati</taxon>
        <taxon>Aquificota</taxon>
        <taxon>Aquificia</taxon>
        <taxon>Aquificales</taxon>
        <taxon>Aquificaceae</taxon>
        <taxon>Hydrogenobacter</taxon>
    </lineage>
</organism>
<evidence type="ECO:0000259" key="1">
    <source>
        <dbReference type="Pfam" id="PF09706"/>
    </source>
</evidence>
<dbReference type="AlphaFoldDB" id="A0A285P8E6"/>
<dbReference type="OrthoDB" id="10226at2"/>
<dbReference type="Pfam" id="PF09706">
    <property type="entry name" value="Cas_CXXC_CXXC"/>
    <property type="match status" value="1"/>
</dbReference>
<gene>
    <name evidence="2" type="ORF">SAMN06265353_1533</name>
</gene>
<evidence type="ECO:0000313" key="3">
    <source>
        <dbReference type="Proteomes" id="UP000218627"/>
    </source>
</evidence>
<dbReference type="InterPro" id="IPR010180">
    <property type="entry name" value="CRISPR-assoc_prot_CXXC-CXXC"/>
</dbReference>
<reference evidence="3" key="1">
    <citation type="submission" date="2017-09" db="EMBL/GenBank/DDBJ databases">
        <authorList>
            <person name="Varghese N."/>
            <person name="Submissions S."/>
        </authorList>
    </citation>
    <scope>NUCLEOTIDE SEQUENCE [LARGE SCALE GENOMIC DNA]</scope>
    <source>
        <strain evidence="3">DSM 2913</strain>
    </source>
</reference>
<dbReference type="InterPro" id="IPR019121">
    <property type="entry name" value="CRISPR-assoc_CXXC-CXXC_dom"/>
</dbReference>
<dbReference type="RefSeq" id="WP_096603034.1">
    <property type="nucleotide sequence ID" value="NZ_OBEN01000010.1"/>
</dbReference>
<accession>A0A285P8E6</accession>
<protein>
    <submittedName>
        <fullName evidence="2">CRISPR-associated protein Cst1</fullName>
    </submittedName>
</protein>
<sequence length="489" mass="57231">MVVRFYADNWLTASAGVGLLKALEHKGIEWEPFLKGNVIELPEDLFKEIGKIYADYLLSDFNQDTLKNLLEKERKKEFNLYNSIAYPKIGDFYSNSPIVNPSKTGRANAEFKKFYEKEKNIELLYSKAVDVVRNFIKEQFDELLGHERSQKVCFFCRERKAYIKDKKVKVFEATNFTPLAASPNTVENFFWNGKSNMYMCPECEIFMYFSAFAFQRTLRGTYMFVYTPDLRETFSLNDILAKEGSVGIISKTILEVAKTVQQRKSEWVLRNIYIVEIEKVGDAQANIHTLSLSPRLASALKDLIKDYPKYMEGLFDLFIEYVYSGRSLYEFLWSVMSGFFFKNRYKNLQGRKSLLVKKGTSFKDYLPYGLLYFVKFQEVLNMEDKDKVNKQVNWAYAEGKSLWEAYTLGMGEERAKKKVEVLSYRILDAIRRKDIDAFQQNIIRAYLEVEKEIPYVFVEALRDRSFNRVAYAFLIGLNSKGKQEEQETI</sequence>
<feature type="domain" description="CRISPR-associated protein CXXC-CXXC" evidence="1">
    <location>
        <begin position="148"/>
        <end position="214"/>
    </location>
</feature>
<dbReference type="EMBL" id="OBEN01000010">
    <property type="protein sequence ID" value="SNZ16151.1"/>
    <property type="molecule type" value="Genomic_DNA"/>
</dbReference>
<name>A0A285P8E6_9AQUI</name>
<proteinExistence type="predicted"/>